<name>A0A395MM39_9HYPO</name>
<protein>
    <submittedName>
        <fullName evidence="1">Thioredoxin-like protein</fullName>
    </submittedName>
</protein>
<sequence length="203" mass="22761">MGSLPWAPESQTKMQLNVGDNATLLTISVTNMESEPVTIQTRGRQHFLVPHSAFDVTPDDNRPRILDEQCPAPEATIGTLDLSTKEIMRRPRSPGQCGGAQQQHDPRPKLDVLTTLRPSVPLVRNVDISSLLSRLPGGRYGLKMEPRGMWWCLGDCEEFKRRCEDGRVPQDVFQTMIPPLMLKCDNVVEVQIENGAPMMQTTR</sequence>
<gene>
    <name evidence="1" type="ORF">FIE12Z_7344</name>
</gene>
<dbReference type="STRING" id="2594813.A0A395MM39"/>
<keyword evidence="2" id="KW-1185">Reference proteome</keyword>
<evidence type="ECO:0000313" key="2">
    <source>
        <dbReference type="Proteomes" id="UP000265631"/>
    </source>
</evidence>
<evidence type="ECO:0000313" key="1">
    <source>
        <dbReference type="EMBL" id="RFN48433.1"/>
    </source>
</evidence>
<reference evidence="1 2" key="1">
    <citation type="journal article" date="2018" name="PLoS Pathog.">
        <title>Evolution of structural diversity of trichothecenes, a family of toxins produced by plant pathogenic and entomopathogenic fungi.</title>
        <authorList>
            <person name="Proctor R.H."/>
            <person name="McCormick S.P."/>
            <person name="Kim H.S."/>
            <person name="Cardoza R.E."/>
            <person name="Stanley A.M."/>
            <person name="Lindo L."/>
            <person name="Kelly A."/>
            <person name="Brown D.W."/>
            <person name="Lee T."/>
            <person name="Vaughan M.M."/>
            <person name="Alexander N.J."/>
            <person name="Busman M."/>
            <person name="Gutierrez S."/>
        </authorList>
    </citation>
    <scope>NUCLEOTIDE SEQUENCE [LARGE SCALE GENOMIC DNA]</scope>
    <source>
        <strain evidence="1 2">NRRL 13405</strain>
    </source>
</reference>
<dbReference type="EMBL" id="PXXK01000210">
    <property type="protein sequence ID" value="RFN48433.1"/>
    <property type="molecule type" value="Genomic_DNA"/>
</dbReference>
<accession>A0A395MM39</accession>
<dbReference type="Proteomes" id="UP000265631">
    <property type="component" value="Unassembled WGS sequence"/>
</dbReference>
<proteinExistence type="predicted"/>
<dbReference type="AlphaFoldDB" id="A0A395MM39"/>
<comment type="caution">
    <text evidence="1">The sequence shown here is derived from an EMBL/GenBank/DDBJ whole genome shotgun (WGS) entry which is preliminary data.</text>
</comment>
<organism evidence="1 2">
    <name type="scientific">Fusarium flagelliforme</name>
    <dbReference type="NCBI Taxonomy" id="2675880"/>
    <lineage>
        <taxon>Eukaryota</taxon>
        <taxon>Fungi</taxon>
        <taxon>Dikarya</taxon>
        <taxon>Ascomycota</taxon>
        <taxon>Pezizomycotina</taxon>
        <taxon>Sordariomycetes</taxon>
        <taxon>Hypocreomycetidae</taxon>
        <taxon>Hypocreales</taxon>
        <taxon>Nectriaceae</taxon>
        <taxon>Fusarium</taxon>
        <taxon>Fusarium incarnatum-equiseti species complex</taxon>
    </lineage>
</organism>